<dbReference type="PROSITE" id="PS00217">
    <property type="entry name" value="SUGAR_TRANSPORT_2"/>
    <property type="match status" value="1"/>
</dbReference>
<keyword evidence="2" id="KW-1003">Cell membrane</keyword>
<evidence type="ECO:0000259" key="10">
    <source>
        <dbReference type="PROSITE" id="PS50850"/>
    </source>
</evidence>
<feature type="transmembrane region" description="Helical" evidence="9">
    <location>
        <begin position="331"/>
        <end position="353"/>
    </location>
</feature>
<feature type="transmembrane region" description="Helical" evidence="9">
    <location>
        <begin position="266"/>
        <end position="290"/>
    </location>
</feature>
<dbReference type="InterPro" id="IPR020846">
    <property type="entry name" value="MFS_dom"/>
</dbReference>
<dbReference type="InterPro" id="IPR044775">
    <property type="entry name" value="MFS_ERD6/Tret1-like"/>
</dbReference>
<dbReference type="InterPro" id="IPR005828">
    <property type="entry name" value="MFS_sugar_transport-like"/>
</dbReference>
<keyword evidence="6" id="KW-0325">Glycoprotein</keyword>
<keyword evidence="8" id="KW-0813">Transport</keyword>
<feature type="transmembrane region" description="Helical" evidence="9">
    <location>
        <begin position="181"/>
        <end position="201"/>
    </location>
</feature>
<dbReference type="InterPro" id="IPR050549">
    <property type="entry name" value="MFS_Trehalose_Transporter"/>
</dbReference>
<evidence type="ECO:0000256" key="7">
    <source>
        <dbReference type="ARBA" id="ARBA00024348"/>
    </source>
</evidence>
<dbReference type="VEuPathDB" id="VectorBase:SCAU012264"/>
<feature type="transmembrane region" description="Helical" evidence="9">
    <location>
        <begin position="433"/>
        <end position="452"/>
    </location>
</feature>
<gene>
    <name evidence="11" type="primary">106080655</name>
</gene>
<dbReference type="GO" id="GO:0005886">
    <property type="term" value="C:plasma membrane"/>
    <property type="evidence" value="ECO:0007669"/>
    <property type="project" value="UniProtKB-SubCell"/>
</dbReference>
<protein>
    <recommendedName>
        <fullName evidence="10">Major facilitator superfamily (MFS) profile domain-containing protein</fullName>
    </recommendedName>
</protein>
<dbReference type="GO" id="GO:0051119">
    <property type="term" value="F:sugar transmembrane transporter activity"/>
    <property type="evidence" value="ECO:0007669"/>
    <property type="project" value="InterPro"/>
</dbReference>
<dbReference type="InterPro" id="IPR005829">
    <property type="entry name" value="Sugar_transporter_CS"/>
</dbReference>
<feature type="transmembrane region" description="Helical" evidence="9">
    <location>
        <begin position="302"/>
        <end position="324"/>
    </location>
</feature>
<dbReference type="PROSITE" id="PS50850">
    <property type="entry name" value="MFS"/>
    <property type="match status" value="1"/>
</dbReference>
<evidence type="ECO:0000256" key="9">
    <source>
        <dbReference type="SAM" id="Phobius"/>
    </source>
</evidence>
<dbReference type="InterPro" id="IPR036259">
    <property type="entry name" value="MFS_trans_sf"/>
</dbReference>
<keyword evidence="3 9" id="KW-0812">Transmembrane</keyword>
<keyword evidence="4 9" id="KW-1133">Transmembrane helix</keyword>
<evidence type="ECO:0000256" key="3">
    <source>
        <dbReference type="ARBA" id="ARBA00022692"/>
    </source>
</evidence>
<evidence type="ECO:0000256" key="4">
    <source>
        <dbReference type="ARBA" id="ARBA00022989"/>
    </source>
</evidence>
<dbReference type="STRING" id="35570.A0A1I8PYL0"/>
<dbReference type="PROSITE" id="PS00216">
    <property type="entry name" value="SUGAR_TRANSPORT_1"/>
    <property type="match status" value="1"/>
</dbReference>
<evidence type="ECO:0000256" key="2">
    <source>
        <dbReference type="ARBA" id="ARBA00022475"/>
    </source>
</evidence>
<dbReference type="Gene3D" id="1.20.1250.20">
    <property type="entry name" value="MFS general substrate transporter like domains"/>
    <property type="match status" value="1"/>
</dbReference>
<comment type="similarity">
    <text evidence="7">Belongs to the major facilitator superfamily. Sugar transporter (TC 2.A.1.1) family. Trehalose transporter subfamily.</text>
</comment>
<evidence type="ECO:0000256" key="6">
    <source>
        <dbReference type="ARBA" id="ARBA00023180"/>
    </source>
</evidence>
<dbReference type="PANTHER" id="PTHR48021:SF47">
    <property type="entry name" value="GH17672P"/>
    <property type="match status" value="1"/>
</dbReference>
<dbReference type="PRINTS" id="PR00171">
    <property type="entry name" value="SUGRTRNSPORT"/>
</dbReference>
<dbReference type="FunFam" id="1.20.1250.20:FF:000055">
    <property type="entry name" value="Facilitated trehalose transporter Tret1-2 homolog"/>
    <property type="match status" value="1"/>
</dbReference>
<proteinExistence type="inferred from homology"/>
<dbReference type="Proteomes" id="UP000095300">
    <property type="component" value="Unassembled WGS sequence"/>
</dbReference>
<dbReference type="NCBIfam" id="TIGR00879">
    <property type="entry name" value="SP"/>
    <property type="match status" value="1"/>
</dbReference>
<evidence type="ECO:0000256" key="8">
    <source>
        <dbReference type="RuleBase" id="RU003346"/>
    </source>
</evidence>
<feature type="transmembrane region" description="Helical" evidence="9">
    <location>
        <begin position="69"/>
        <end position="90"/>
    </location>
</feature>
<evidence type="ECO:0000313" key="12">
    <source>
        <dbReference type="Proteomes" id="UP000095300"/>
    </source>
</evidence>
<accession>A0A1I8PYL0</accession>
<dbReference type="EnsemblMetazoa" id="SCAU012264-RA">
    <property type="protein sequence ID" value="SCAU012264-PA"/>
    <property type="gene ID" value="SCAU012264"/>
</dbReference>
<dbReference type="Pfam" id="PF00083">
    <property type="entry name" value="Sugar_tr"/>
    <property type="match status" value="1"/>
</dbReference>
<dbReference type="InterPro" id="IPR003663">
    <property type="entry name" value="Sugar/inositol_transpt"/>
</dbReference>
<organism evidence="11 12">
    <name type="scientific">Stomoxys calcitrans</name>
    <name type="common">Stable fly</name>
    <name type="synonym">Conops calcitrans</name>
    <dbReference type="NCBI Taxonomy" id="35570"/>
    <lineage>
        <taxon>Eukaryota</taxon>
        <taxon>Metazoa</taxon>
        <taxon>Ecdysozoa</taxon>
        <taxon>Arthropoda</taxon>
        <taxon>Hexapoda</taxon>
        <taxon>Insecta</taxon>
        <taxon>Pterygota</taxon>
        <taxon>Neoptera</taxon>
        <taxon>Endopterygota</taxon>
        <taxon>Diptera</taxon>
        <taxon>Brachycera</taxon>
        <taxon>Muscomorpha</taxon>
        <taxon>Muscoidea</taxon>
        <taxon>Muscidae</taxon>
        <taxon>Stomoxys</taxon>
    </lineage>
</organism>
<dbReference type="OrthoDB" id="4142200at2759"/>
<feature type="transmembrane region" description="Helical" evidence="9">
    <location>
        <begin position="123"/>
        <end position="144"/>
    </location>
</feature>
<evidence type="ECO:0000256" key="5">
    <source>
        <dbReference type="ARBA" id="ARBA00023136"/>
    </source>
</evidence>
<name>A0A1I8PYL0_STOCA</name>
<feature type="transmembrane region" description="Helical" evidence="9">
    <location>
        <begin position="97"/>
        <end position="117"/>
    </location>
</feature>
<dbReference type="AlphaFoldDB" id="A0A1I8PYL0"/>
<keyword evidence="5 9" id="KW-0472">Membrane</keyword>
<comment type="subcellular location">
    <subcellularLocation>
        <location evidence="1">Cell membrane</location>
        <topology evidence="1">Multi-pass membrane protein</topology>
    </subcellularLocation>
</comment>
<reference evidence="11" key="1">
    <citation type="submission" date="2020-05" db="UniProtKB">
        <authorList>
            <consortium name="EnsemblMetazoa"/>
        </authorList>
    </citation>
    <scope>IDENTIFICATION</scope>
    <source>
        <strain evidence="11">USDA</strain>
    </source>
</reference>
<dbReference type="CDD" id="cd17358">
    <property type="entry name" value="MFS_GLUT6_8_Class3_like"/>
    <property type="match status" value="1"/>
</dbReference>
<keyword evidence="12" id="KW-1185">Reference proteome</keyword>
<evidence type="ECO:0000256" key="1">
    <source>
        <dbReference type="ARBA" id="ARBA00004651"/>
    </source>
</evidence>
<dbReference type="SUPFAM" id="SSF103473">
    <property type="entry name" value="MFS general substrate transporter"/>
    <property type="match status" value="1"/>
</dbReference>
<feature type="transmembrane region" description="Helical" evidence="9">
    <location>
        <begin position="156"/>
        <end position="175"/>
    </location>
</feature>
<feature type="domain" description="Major facilitator superfamily (MFS) profile" evidence="10">
    <location>
        <begin position="20"/>
        <end position="455"/>
    </location>
</feature>
<sequence>MRAEPVLTCSCNMETPRIGRIFLAAIAANLSAFAVGTCLGWTSPVGVKLKADDTKDSPLAFRIGSYEDAWISSILALGALAAPFFAGPLADRIGRKWTLISSSIFLIVAFILMIIAHKVWVLLLGRILQGFGAGFVMTIIPMYVGEIATDNERGATGSLMQLFLVSGILYVYAIGPYVSYQVLQWLCLLLPLIFDVVFCFMPESPYYLASKDRNIEALHSLKFLRGHKSADNVKEEMTTIQNMVEESMSNKASFKDLFTNAGNRKALIITSGLVAFQQLSGINVVLFNAQSIFKIAGTDLDPAIATIIVGAVQAGASALTLLLVNRLARKFILLISAAGMCLALAALGVSFYIKLELEDISEVLWLPVAALILYTIAYCIGFGPLPWVVCGEMFTPNIKSKASSICTSTCWTLGFLVAYSYPLLANLGPQYAFWLFAIFCAVAFLFTLFIVVETKDLSLQQIQDKLNEVRNDE</sequence>
<feature type="transmembrane region" description="Helical" evidence="9">
    <location>
        <begin position="365"/>
        <end position="390"/>
    </location>
</feature>
<dbReference type="PANTHER" id="PTHR48021">
    <property type="match status" value="1"/>
</dbReference>
<feature type="transmembrane region" description="Helical" evidence="9">
    <location>
        <begin position="402"/>
        <end position="421"/>
    </location>
</feature>
<feature type="transmembrane region" description="Helical" evidence="9">
    <location>
        <begin position="21"/>
        <end position="42"/>
    </location>
</feature>
<evidence type="ECO:0000313" key="11">
    <source>
        <dbReference type="EnsemblMetazoa" id="SCAU012264-PA"/>
    </source>
</evidence>